<evidence type="ECO:0000259" key="7">
    <source>
        <dbReference type="Pfam" id="PF02852"/>
    </source>
</evidence>
<protein>
    <submittedName>
        <fullName evidence="9">Mercuric reductase</fullName>
    </submittedName>
</protein>
<sequence length="466" mass="49132">MQPEQWDAIVIGAGQAGPALSARLAKAGLRVALVERQRLGGTCVNTGCTPSKTLIASAAVAHLVARAHEFGVNARPPASADYRAVLERVHAVSDESRAGLGTWLASIGGLTVILGNARFVDSDTVSVGKRQLRAPRIFLNVGCRPVEPPWARAAGVQFLTTDTFFDLRELPSDLLIVGGGPVGLELGQALQRLGSNVTVVERAARLLPREDEDAAKVIQDSLVADGVRFFLSADCFHLERGSTGPCLTFLQGRDRVGVEGSHVLVAVGRQPNTADLGLDEAGVAVDERGFIKTDGQLRTTQPGVWALGDANGRGAFTHTSWNDYEIVAGAVLDGEQRSVEGRAARYAVFTDPPLARIGASTQEASRTGKGVLTGVMPMTRVRRAVERGDTRGFMRVLADADTGQVLGATFVCASADEVIHPLVNAMSTGTTVRQLAAIPAIHPTISELVPTLLQQLQPLASAISPA</sequence>
<keyword evidence="5" id="KW-0520">NAD</keyword>
<dbReference type="PRINTS" id="PR00368">
    <property type="entry name" value="FADPNR"/>
</dbReference>
<dbReference type="AlphaFoldDB" id="A0A934Q1K9"/>
<feature type="binding site" evidence="5">
    <location>
        <position position="201"/>
    </location>
    <ligand>
        <name>NAD(+)</name>
        <dbReference type="ChEBI" id="CHEBI:57540"/>
    </ligand>
</feature>
<feature type="domain" description="FAD/NAD(P)-binding" evidence="8">
    <location>
        <begin position="7"/>
        <end position="320"/>
    </location>
</feature>
<dbReference type="PANTHER" id="PTHR43014">
    <property type="entry name" value="MERCURIC REDUCTASE"/>
    <property type="match status" value="1"/>
</dbReference>
<proteinExistence type="inferred from homology"/>
<dbReference type="Gene3D" id="3.50.50.60">
    <property type="entry name" value="FAD/NAD(P)-binding domain"/>
    <property type="match status" value="2"/>
</dbReference>
<feature type="disulfide bond" description="Redox-active" evidence="6">
    <location>
        <begin position="43"/>
        <end position="48"/>
    </location>
</feature>
<comment type="caution">
    <text evidence="9">The sequence shown here is derived from an EMBL/GenBank/DDBJ whole genome shotgun (WGS) entry which is preliminary data.</text>
</comment>
<keyword evidence="3 5" id="KW-0274">FAD</keyword>
<keyword evidence="5" id="KW-0547">Nucleotide-binding</keyword>
<evidence type="ECO:0000256" key="1">
    <source>
        <dbReference type="ARBA" id="ARBA00007532"/>
    </source>
</evidence>
<dbReference type="GO" id="GO:0003955">
    <property type="term" value="F:NAD(P)H dehydrogenase (quinone) activity"/>
    <property type="evidence" value="ECO:0007669"/>
    <property type="project" value="TreeGrafter"/>
</dbReference>
<dbReference type="Pfam" id="PF02852">
    <property type="entry name" value="Pyr_redox_dim"/>
    <property type="match status" value="1"/>
</dbReference>
<dbReference type="PRINTS" id="PR00411">
    <property type="entry name" value="PNDRDTASEI"/>
</dbReference>
<dbReference type="PANTHER" id="PTHR43014:SF2">
    <property type="entry name" value="MERCURIC REDUCTASE"/>
    <property type="match status" value="1"/>
</dbReference>
<dbReference type="Gene3D" id="3.30.390.30">
    <property type="match status" value="1"/>
</dbReference>
<dbReference type="InterPro" id="IPR001100">
    <property type="entry name" value="Pyr_nuc-diS_OxRdtase"/>
</dbReference>
<dbReference type="PIRSF" id="PIRSF000350">
    <property type="entry name" value="Mercury_reductase_MerA"/>
    <property type="match status" value="1"/>
</dbReference>
<evidence type="ECO:0000256" key="3">
    <source>
        <dbReference type="ARBA" id="ARBA00022827"/>
    </source>
</evidence>
<evidence type="ECO:0000313" key="9">
    <source>
        <dbReference type="EMBL" id="MBK0392609.1"/>
    </source>
</evidence>
<dbReference type="InterPro" id="IPR036188">
    <property type="entry name" value="FAD/NAD-bd_sf"/>
</dbReference>
<name>A0A934Q1K9_9BURK</name>
<dbReference type="GO" id="GO:0050660">
    <property type="term" value="F:flavin adenine dinucleotide binding"/>
    <property type="evidence" value="ECO:0007669"/>
    <property type="project" value="TreeGrafter"/>
</dbReference>
<feature type="domain" description="Pyridine nucleotide-disulphide oxidoreductase dimerisation" evidence="7">
    <location>
        <begin position="347"/>
        <end position="451"/>
    </location>
</feature>
<feature type="active site" description="Proton acceptor" evidence="4">
    <location>
        <position position="442"/>
    </location>
</feature>
<dbReference type="RefSeq" id="WP_200787537.1">
    <property type="nucleotide sequence ID" value="NZ_JAEDAO010000001.1"/>
</dbReference>
<feature type="binding site" evidence="5">
    <location>
        <begin position="178"/>
        <end position="185"/>
    </location>
    <ligand>
        <name>NAD(+)</name>
        <dbReference type="ChEBI" id="CHEBI:57540"/>
    </ligand>
</feature>
<dbReference type="Pfam" id="PF07992">
    <property type="entry name" value="Pyr_redox_2"/>
    <property type="match status" value="1"/>
</dbReference>
<dbReference type="InterPro" id="IPR016156">
    <property type="entry name" value="FAD/NAD-linked_Rdtase_dimer_sf"/>
</dbReference>
<feature type="binding site" evidence="5">
    <location>
        <position position="52"/>
    </location>
    <ligand>
        <name>FAD</name>
        <dbReference type="ChEBI" id="CHEBI:57692"/>
    </ligand>
</feature>
<evidence type="ECO:0000313" key="10">
    <source>
        <dbReference type="Proteomes" id="UP000617041"/>
    </source>
</evidence>
<evidence type="ECO:0000256" key="5">
    <source>
        <dbReference type="PIRSR" id="PIRSR000350-3"/>
    </source>
</evidence>
<keyword evidence="2" id="KW-0285">Flavoprotein</keyword>
<accession>A0A934Q1K9</accession>
<organism evidence="9 10">
    <name type="scientific">Ramlibacter algicola</name>
    <dbReference type="NCBI Taxonomy" id="2795217"/>
    <lineage>
        <taxon>Bacteria</taxon>
        <taxon>Pseudomonadati</taxon>
        <taxon>Pseudomonadota</taxon>
        <taxon>Betaproteobacteria</taxon>
        <taxon>Burkholderiales</taxon>
        <taxon>Comamonadaceae</taxon>
        <taxon>Ramlibacter</taxon>
    </lineage>
</organism>
<dbReference type="InterPro" id="IPR004099">
    <property type="entry name" value="Pyr_nucl-diS_OxRdtase_dimer"/>
</dbReference>
<dbReference type="InterPro" id="IPR023753">
    <property type="entry name" value="FAD/NAD-binding_dom"/>
</dbReference>
<dbReference type="SUPFAM" id="SSF55424">
    <property type="entry name" value="FAD/NAD-linked reductases, dimerisation (C-terminal) domain"/>
    <property type="match status" value="1"/>
</dbReference>
<dbReference type="SUPFAM" id="SSF51905">
    <property type="entry name" value="FAD/NAD(P)-binding domain"/>
    <property type="match status" value="1"/>
</dbReference>
<comment type="cofactor">
    <cofactor evidence="5">
        <name>FAD</name>
        <dbReference type="ChEBI" id="CHEBI:57692"/>
    </cofactor>
    <text evidence="5">Binds 1 FAD per subunit.</text>
</comment>
<feature type="binding site" evidence="5">
    <location>
        <position position="268"/>
    </location>
    <ligand>
        <name>NAD(+)</name>
        <dbReference type="ChEBI" id="CHEBI:57540"/>
    </ligand>
</feature>
<keyword evidence="10" id="KW-1185">Reference proteome</keyword>
<comment type="similarity">
    <text evidence="1">Belongs to the class-I pyridine nucleotide-disulfide oxidoreductase family.</text>
</comment>
<evidence type="ECO:0000256" key="6">
    <source>
        <dbReference type="PIRSR" id="PIRSR000350-4"/>
    </source>
</evidence>
<dbReference type="Proteomes" id="UP000617041">
    <property type="component" value="Unassembled WGS sequence"/>
</dbReference>
<evidence type="ECO:0000259" key="8">
    <source>
        <dbReference type="Pfam" id="PF07992"/>
    </source>
</evidence>
<feature type="binding site" evidence="5">
    <location>
        <position position="309"/>
    </location>
    <ligand>
        <name>FAD</name>
        <dbReference type="ChEBI" id="CHEBI:57692"/>
    </ligand>
</feature>
<evidence type="ECO:0000256" key="4">
    <source>
        <dbReference type="PIRSR" id="PIRSR000350-2"/>
    </source>
</evidence>
<reference evidence="9" key="1">
    <citation type="submission" date="2020-12" db="EMBL/GenBank/DDBJ databases">
        <title>Ramlibacter sp. nov., isolated from a freshwater alga, Cryptomonas.</title>
        <authorList>
            <person name="Kim H.M."/>
            <person name="Jeon C.O."/>
        </authorList>
    </citation>
    <scope>NUCLEOTIDE SEQUENCE</scope>
    <source>
        <strain evidence="9">CrO1</strain>
    </source>
</reference>
<gene>
    <name evidence="9" type="ORF">I8E28_08390</name>
</gene>
<dbReference type="EMBL" id="JAEDAO010000001">
    <property type="protein sequence ID" value="MBK0392609.1"/>
    <property type="molecule type" value="Genomic_DNA"/>
</dbReference>
<evidence type="ECO:0000256" key="2">
    <source>
        <dbReference type="ARBA" id="ARBA00022630"/>
    </source>
</evidence>